<accession>A0A9P5HL84</accession>
<reference evidence="1" key="1">
    <citation type="submission" date="2020-03" db="EMBL/GenBank/DDBJ databases">
        <title>Draft Genome Sequence of Cylindrodendrum hubeiense.</title>
        <authorList>
            <person name="Buettner E."/>
            <person name="Kellner H."/>
        </authorList>
    </citation>
    <scope>NUCLEOTIDE SEQUENCE</scope>
    <source>
        <strain evidence="1">IHI 201604</strain>
    </source>
</reference>
<evidence type="ECO:0000313" key="1">
    <source>
        <dbReference type="EMBL" id="KAF7556715.1"/>
    </source>
</evidence>
<evidence type="ECO:0000313" key="2">
    <source>
        <dbReference type="Proteomes" id="UP000722485"/>
    </source>
</evidence>
<proteinExistence type="predicted"/>
<comment type="caution">
    <text evidence="1">The sequence shown here is derived from an EMBL/GenBank/DDBJ whole genome shotgun (WGS) entry which is preliminary data.</text>
</comment>
<dbReference type="AlphaFoldDB" id="A0A9P5HL84"/>
<dbReference type="EMBL" id="JAANBB010000010">
    <property type="protein sequence ID" value="KAF7556715.1"/>
    <property type="molecule type" value="Genomic_DNA"/>
</dbReference>
<organism evidence="1 2">
    <name type="scientific">Cylindrodendrum hubeiense</name>
    <dbReference type="NCBI Taxonomy" id="595255"/>
    <lineage>
        <taxon>Eukaryota</taxon>
        <taxon>Fungi</taxon>
        <taxon>Dikarya</taxon>
        <taxon>Ascomycota</taxon>
        <taxon>Pezizomycotina</taxon>
        <taxon>Sordariomycetes</taxon>
        <taxon>Hypocreomycetidae</taxon>
        <taxon>Hypocreales</taxon>
        <taxon>Nectriaceae</taxon>
        <taxon>Cylindrodendrum</taxon>
    </lineage>
</organism>
<dbReference type="Proteomes" id="UP000722485">
    <property type="component" value="Unassembled WGS sequence"/>
</dbReference>
<name>A0A9P5HL84_9HYPO</name>
<dbReference type="OrthoDB" id="5039373at2759"/>
<sequence length="165" mass="18744">MITFCDKFFDLASNKSPVRNADSVVEGTDIDDFAHKSMARIMIHEFAHYYGTEVTADRQLIILPDKQAVDKNECKLWLNELNKYIRVPATVKGVVYGFQFVSNLVRDQTGNEQVGKWREDRESEDWIPGELGEIGPAAGTMTAEAYAYFAIMSQVPFLSPFESEY</sequence>
<keyword evidence="2" id="KW-1185">Reference proteome</keyword>
<gene>
    <name evidence="1" type="ORF">G7Z17_g1230</name>
</gene>
<protein>
    <submittedName>
        <fullName evidence="1">Uncharacterized protein</fullName>
    </submittedName>
</protein>